<proteinExistence type="predicted"/>
<gene>
    <name evidence="2" type="ORF">MYCIT1_LOCUS26651</name>
    <name evidence="1" type="ORF">MYCIT1_LOCUS4924</name>
</gene>
<dbReference type="EMBL" id="CAVNYO010000063">
    <property type="protein sequence ID" value="CAK5264613.1"/>
    <property type="molecule type" value="Genomic_DNA"/>
</dbReference>
<name>A0AAD2GVF3_9AGAR</name>
<evidence type="ECO:0000313" key="3">
    <source>
        <dbReference type="Proteomes" id="UP001295794"/>
    </source>
</evidence>
<organism evidence="1 3">
    <name type="scientific">Mycena citricolor</name>
    <dbReference type="NCBI Taxonomy" id="2018698"/>
    <lineage>
        <taxon>Eukaryota</taxon>
        <taxon>Fungi</taxon>
        <taxon>Dikarya</taxon>
        <taxon>Basidiomycota</taxon>
        <taxon>Agaricomycotina</taxon>
        <taxon>Agaricomycetes</taxon>
        <taxon>Agaricomycetidae</taxon>
        <taxon>Agaricales</taxon>
        <taxon>Marasmiineae</taxon>
        <taxon>Mycenaceae</taxon>
        <taxon>Mycena</taxon>
    </lineage>
</organism>
<dbReference type="EMBL" id="CAVNYO010000419">
    <property type="protein sequence ID" value="CAK5277643.1"/>
    <property type="molecule type" value="Genomic_DNA"/>
</dbReference>
<protein>
    <submittedName>
        <fullName evidence="1">Uncharacterized protein</fullName>
    </submittedName>
</protein>
<dbReference type="Proteomes" id="UP001295794">
    <property type="component" value="Unassembled WGS sequence"/>
</dbReference>
<dbReference type="AlphaFoldDB" id="A0AAD2GVF3"/>
<evidence type="ECO:0000313" key="1">
    <source>
        <dbReference type="EMBL" id="CAK5264613.1"/>
    </source>
</evidence>
<reference evidence="1" key="1">
    <citation type="submission" date="2023-11" db="EMBL/GenBank/DDBJ databases">
        <authorList>
            <person name="De Vega J J."/>
            <person name="De Vega J J."/>
        </authorList>
    </citation>
    <scope>NUCLEOTIDE SEQUENCE</scope>
</reference>
<evidence type="ECO:0000313" key="2">
    <source>
        <dbReference type="EMBL" id="CAK5277643.1"/>
    </source>
</evidence>
<sequence length="67" mass="8068">MTFLELLRQILERHGARIVGRHHRGLVCQIFQFELGSVRLVCFFQMRNVVLETWPWSLLNSNRTRRT</sequence>
<accession>A0AAD2GVF3</accession>
<comment type="caution">
    <text evidence="1">The sequence shown here is derived from an EMBL/GenBank/DDBJ whole genome shotgun (WGS) entry which is preliminary data.</text>
</comment>
<keyword evidence="3" id="KW-1185">Reference proteome</keyword>